<evidence type="ECO:0000256" key="4">
    <source>
        <dbReference type="ARBA" id="ARBA00052790"/>
    </source>
</evidence>
<accession>A0A1A6C737</accession>
<dbReference type="EMBL" id="JQSG02000001">
    <property type="protein sequence ID" value="OBS10378.1"/>
    <property type="molecule type" value="Genomic_DNA"/>
</dbReference>
<dbReference type="Proteomes" id="UP000029273">
    <property type="component" value="Unassembled WGS sequence"/>
</dbReference>
<dbReference type="GO" id="GO:0018800">
    <property type="term" value="F:5-oxopent-3-ene-1,2,5-tricarboxylate decarboxylase activity"/>
    <property type="evidence" value="ECO:0007669"/>
    <property type="project" value="UniProtKB-EC"/>
</dbReference>
<keyword evidence="9" id="KW-0413">Isomerase</keyword>
<gene>
    <name evidence="9" type="ORF">Thpro_020094</name>
</gene>
<organism evidence="9 10">
    <name type="scientific">Acidihalobacter prosperus</name>
    <dbReference type="NCBI Taxonomy" id="160660"/>
    <lineage>
        <taxon>Bacteria</taxon>
        <taxon>Pseudomonadati</taxon>
        <taxon>Pseudomonadota</taxon>
        <taxon>Gammaproteobacteria</taxon>
        <taxon>Chromatiales</taxon>
        <taxon>Ectothiorhodospiraceae</taxon>
        <taxon>Acidihalobacter</taxon>
    </lineage>
</organism>
<comment type="catalytic activity">
    <reaction evidence="3">
        <text>(3E,5R)-5-carboxy-2-oxohept-3-enedioate + H(+) = (4Z)-2-oxohept-4-enedioate + CO2</text>
        <dbReference type="Rhea" id="RHEA:14397"/>
        <dbReference type="ChEBI" id="CHEBI:15378"/>
        <dbReference type="ChEBI" id="CHEBI:16526"/>
        <dbReference type="ChEBI" id="CHEBI:87491"/>
        <dbReference type="ChEBI" id="CHEBI:87507"/>
        <dbReference type="EC" id="4.1.1.68"/>
    </reaction>
</comment>
<comment type="similarity">
    <text evidence="1">Belongs to the FAH family.</text>
</comment>
<keyword evidence="2" id="KW-0479">Metal-binding</keyword>
<evidence type="ECO:0000313" key="10">
    <source>
        <dbReference type="Proteomes" id="UP000029273"/>
    </source>
</evidence>
<evidence type="ECO:0000256" key="7">
    <source>
        <dbReference type="ARBA" id="ARBA00060680"/>
    </source>
</evidence>
<comment type="pathway">
    <text evidence="6">Aromatic compound metabolism; 4-hydroxyphenylacetate degradation; pyruvate and succinate semialdehyde from 4-hydroxyphenylacetate: step 4/7.</text>
</comment>
<sequence length="276" mass="29120">MKYLRYGEPGRERPGVLDDAGVIRDLGGRCDDLAGDALDPARLMALTGADLASLPAVDAGVRLGPCVAATRQFIGIGLNYADHAAETGMPIPQEPIVFNKAPGCMAGPNDAIPVPPGAAKVDWEVELALVIGRRAWQVEEADALGHLAGYCICNDVSERAWQLEGTGQWLKGKSAPGFGPLGPWLVTPDEVPDPLSLAMTLEVNGETMQSGSTATMIFSPAYLVSYLSRFMVLEPGDVITTGTPPGVGMARGRFLRPGDRVRARVAGLGEQVNEVT</sequence>
<dbReference type="GO" id="GO:0019752">
    <property type="term" value="P:carboxylic acid metabolic process"/>
    <property type="evidence" value="ECO:0007669"/>
    <property type="project" value="UniProtKB-ARBA"/>
</dbReference>
<dbReference type="AlphaFoldDB" id="A0A1A6C737"/>
<dbReference type="GO" id="GO:0046872">
    <property type="term" value="F:metal ion binding"/>
    <property type="evidence" value="ECO:0007669"/>
    <property type="project" value="UniProtKB-KW"/>
</dbReference>
<protein>
    <submittedName>
        <fullName evidence="9">2-hydroxyhepta-2,4-diene-1,7-dioate isomerase</fullName>
    </submittedName>
</protein>
<evidence type="ECO:0000259" key="8">
    <source>
        <dbReference type="Pfam" id="PF01557"/>
    </source>
</evidence>
<dbReference type="OrthoDB" id="9805307at2"/>
<dbReference type="STRING" id="160660.BJI67_09620"/>
<feature type="domain" description="Fumarylacetoacetase-like C-terminal" evidence="8">
    <location>
        <begin position="73"/>
        <end position="275"/>
    </location>
</feature>
<comment type="caution">
    <text evidence="9">The sequence shown here is derived from an EMBL/GenBank/DDBJ whole genome shotgun (WGS) entry which is preliminary data.</text>
</comment>
<dbReference type="PANTHER" id="PTHR42796">
    <property type="entry name" value="FUMARYLACETOACETATE HYDROLASE DOMAIN-CONTAINING PROTEIN 2A-RELATED"/>
    <property type="match status" value="1"/>
</dbReference>
<evidence type="ECO:0000256" key="6">
    <source>
        <dbReference type="ARBA" id="ARBA00060569"/>
    </source>
</evidence>
<dbReference type="PANTHER" id="PTHR42796:SF4">
    <property type="entry name" value="FUMARYLACETOACETATE HYDROLASE DOMAIN-CONTAINING PROTEIN 2A"/>
    <property type="match status" value="1"/>
</dbReference>
<evidence type="ECO:0000256" key="5">
    <source>
        <dbReference type="ARBA" id="ARBA00057150"/>
    </source>
</evidence>
<dbReference type="Pfam" id="PF01557">
    <property type="entry name" value="FAA_hydrolase"/>
    <property type="match status" value="1"/>
</dbReference>
<evidence type="ECO:0000256" key="2">
    <source>
        <dbReference type="ARBA" id="ARBA00022723"/>
    </source>
</evidence>
<dbReference type="GO" id="GO:0008704">
    <property type="term" value="F:5-carboxymethyl-2-hydroxymuconate delta-isomerase activity"/>
    <property type="evidence" value="ECO:0007669"/>
    <property type="project" value="UniProtKB-EC"/>
</dbReference>
<name>A0A1A6C737_9GAMM</name>
<dbReference type="SUPFAM" id="SSF56529">
    <property type="entry name" value="FAH"/>
    <property type="match status" value="1"/>
</dbReference>
<evidence type="ECO:0000256" key="3">
    <source>
        <dbReference type="ARBA" id="ARBA00051258"/>
    </source>
</evidence>
<comment type="function">
    <text evidence="5">Decarboxylates OPET (5-oxo-pent-3-ene-1,2,5-tricarboxylic acid) into HHDD (2-hydroxy-hept-2,4-diene-1,7-dioate) and isomerizes it to OHED (2-oxo-hept-3-ene-1,7-dioate).</text>
</comment>
<dbReference type="Gene3D" id="3.90.850.10">
    <property type="entry name" value="Fumarylacetoacetase-like, C-terminal domain"/>
    <property type="match status" value="1"/>
</dbReference>
<proteinExistence type="inferred from homology"/>
<dbReference type="RefSeq" id="WP_038087411.1">
    <property type="nucleotide sequence ID" value="NZ_JQSG02000001.1"/>
</dbReference>
<keyword evidence="10" id="KW-1185">Reference proteome</keyword>
<dbReference type="FunFam" id="3.90.850.10:FF:000002">
    <property type="entry name" value="2-hydroxyhepta-2,4-diene-1,7-dioate isomerase"/>
    <property type="match status" value="1"/>
</dbReference>
<comment type="catalytic activity">
    <reaction evidence="4">
        <text>(2E,4Z)-5-hydroxypenta-2,4-diene-1,2,5-tricarboxylate = (3E,5R)-5-carboxy-2-oxohept-3-enedioate</text>
        <dbReference type="Rhea" id="RHEA:18813"/>
        <dbReference type="ChEBI" id="CHEBI:47961"/>
        <dbReference type="ChEBI" id="CHEBI:87491"/>
        <dbReference type="EC" id="5.3.3.10"/>
    </reaction>
</comment>
<comment type="pathway">
    <text evidence="7">Aromatic compound metabolism; 4-hydroxyphenylacetate degradation; pyruvate and succinate semialdehyde from 4-hydroxyphenylacetate: step 5/7.</text>
</comment>
<evidence type="ECO:0000313" key="9">
    <source>
        <dbReference type="EMBL" id="OBS10378.1"/>
    </source>
</evidence>
<dbReference type="InterPro" id="IPR036663">
    <property type="entry name" value="Fumarylacetoacetase_C_sf"/>
</dbReference>
<dbReference type="InterPro" id="IPR011234">
    <property type="entry name" value="Fumarylacetoacetase-like_C"/>
</dbReference>
<evidence type="ECO:0000256" key="1">
    <source>
        <dbReference type="ARBA" id="ARBA00010211"/>
    </source>
</evidence>
<reference evidence="9 10" key="1">
    <citation type="journal article" date="2014" name="Genome Announc.">
        <title>Draft Genome Sequence of the Iron-Oxidizing, Acidophilic, and Halotolerant 'Thiobacillus prosperus' Type Strain DSM 5130.</title>
        <authorList>
            <person name="Ossandon F.J."/>
            <person name="Cardenas J.P."/>
            <person name="Corbett M."/>
            <person name="Quatrini R."/>
            <person name="Holmes D.S."/>
            <person name="Watkin E."/>
        </authorList>
    </citation>
    <scope>NUCLEOTIDE SEQUENCE [LARGE SCALE GENOMIC DNA]</scope>
    <source>
        <strain evidence="9 10">DSM 5130</strain>
    </source>
</reference>
<dbReference type="InterPro" id="IPR051121">
    <property type="entry name" value="FAH"/>
</dbReference>